<gene>
    <name evidence="1" type="ORF">KL86DES1_20058</name>
</gene>
<name>A0A212L240_9BACT</name>
<evidence type="ECO:0000313" key="1">
    <source>
        <dbReference type="EMBL" id="SCM71576.1"/>
    </source>
</evidence>
<protein>
    <submittedName>
        <fullName evidence="1">Uncharacterized protein</fullName>
    </submittedName>
</protein>
<dbReference type="AlphaFoldDB" id="A0A212L240"/>
<reference evidence="1" key="1">
    <citation type="submission" date="2016-08" db="EMBL/GenBank/DDBJ databases">
        <authorList>
            <person name="Seilhamer J.J."/>
        </authorList>
    </citation>
    <scope>NUCLEOTIDE SEQUENCE</scope>
    <source>
        <strain evidence="1">86-1</strain>
    </source>
</reference>
<proteinExistence type="predicted"/>
<sequence>MRAPARAQKNRTATAAADIDNPRFYRQCLVRKNSVLPAALAPRLEQCNFYIALMAPWRLREQTFATEAWARLICAGKRRSKRALNFENAYSQR</sequence>
<accession>A0A212L240</accession>
<organism evidence="1">
    <name type="scientific">uncultured Desulfovibrio sp</name>
    <dbReference type="NCBI Taxonomy" id="167968"/>
    <lineage>
        <taxon>Bacteria</taxon>
        <taxon>Pseudomonadati</taxon>
        <taxon>Thermodesulfobacteriota</taxon>
        <taxon>Desulfovibrionia</taxon>
        <taxon>Desulfovibrionales</taxon>
        <taxon>Desulfovibrionaceae</taxon>
        <taxon>Desulfovibrio</taxon>
        <taxon>environmental samples</taxon>
    </lineage>
</organism>
<dbReference type="EMBL" id="FMJC01000002">
    <property type="protein sequence ID" value="SCM71576.1"/>
    <property type="molecule type" value="Genomic_DNA"/>
</dbReference>